<feature type="domain" description="RCK C-terminal" evidence="4">
    <location>
        <begin position="256"/>
        <end position="340"/>
    </location>
</feature>
<dbReference type="SUPFAM" id="SSF116726">
    <property type="entry name" value="TrkA C-terminal domain-like"/>
    <property type="match status" value="1"/>
</dbReference>
<dbReference type="OrthoDB" id="9781411at2"/>
<organism evidence="5 6">
    <name type="scientific">Ferriphaselus amnicola</name>
    <dbReference type="NCBI Taxonomy" id="1188319"/>
    <lineage>
        <taxon>Bacteria</taxon>
        <taxon>Pseudomonadati</taxon>
        <taxon>Pseudomonadota</taxon>
        <taxon>Betaproteobacteria</taxon>
        <taxon>Nitrosomonadales</taxon>
        <taxon>Gallionellaceae</taxon>
        <taxon>Ferriphaselus</taxon>
    </lineage>
</organism>
<keyword evidence="2" id="KW-0812">Transmembrane</keyword>
<evidence type="ECO:0000313" key="5">
    <source>
        <dbReference type="EMBL" id="BBE50673.1"/>
    </source>
</evidence>
<feature type="transmembrane region" description="Helical" evidence="2">
    <location>
        <begin position="41"/>
        <end position="61"/>
    </location>
</feature>
<keyword evidence="2" id="KW-0472">Membrane</keyword>
<feature type="transmembrane region" description="Helical" evidence="2">
    <location>
        <begin position="12"/>
        <end position="35"/>
    </location>
</feature>
<evidence type="ECO:0000313" key="6">
    <source>
        <dbReference type="Proteomes" id="UP000033070"/>
    </source>
</evidence>
<dbReference type="PANTHER" id="PTHR43833:SF9">
    <property type="entry name" value="POTASSIUM CHANNEL PROTEIN YUGO-RELATED"/>
    <property type="match status" value="1"/>
</dbReference>
<keyword evidence="5" id="KW-0407">Ion channel</keyword>
<dbReference type="GO" id="GO:0006813">
    <property type="term" value="P:potassium ion transport"/>
    <property type="evidence" value="ECO:0007669"/>
    <property type="project" value="InterPro"/>
</dbReference>
<dbReference type="GO" id="GO:0008324">
    <property type="term" value="F:monoatomic cation transmembrane transporter activity"/>
    <property type="evidence" value="ECO:0007669"/>
    <property type="project" value="InterPro"/>
</dbReference>
<dbReference type="SUPFAM" id="SSF81324">
    <property type="entry name" value="Voltage-gated potassium channels"/>
    <property type="match status" value="1"/>
</dbReference>
<dbReference type="AlphaFoldDB" id="A0A2Z6GAZ3"/>
<comment type="subcellular location">
    <subcellularLocation>
        <location evidence="1">Cell membrane</location>
        <topology evidence="1">Multi-pass membrane protein</topology>
    </subcellularLocation>
</comment>
<feature type="domain" description="RCK N-terminal" evidence="3">
    <location>
        <begin position="118"/>
        <end position="237"/>
    </location>
</feature>
<dbReference type="InterPro" id="IPR036291">
    <property type="entry name" value="NAD(P)-bd_dom_sf"/>
</dbReference>
<dbReference type="Gene3D" id="1.10.287.70">
    <property type="match status" value="1"/>
</dbReference>
<dbReference type="Gene3D" id="3.30.70.1450">
    <property type="entry name" value="Regulator of K+ conductance, C-terminal domain"/>
    <property type="match status" value="1"/>
</dbReference>
<dbReference type="Gene3D" id="3.40.50.720">
    <property type="entry name" value="NAD(P)-binding Rossmann-like Domain"/>
    <property type="match status" value="1"/>
</dbReference>
<accession>A0A2Z6GAZ3</accession>
<dbReference type="STRING" id="1188319.OYT1_02562"/>
<name>A0A2Z6GAZ3_9PROT</name>
<dbReference type="SUPFAM" id="SSF51735">
    <property type="entry name" value="NAD(P)-binding Rossmann-fold domains"/>
    <property type="match status" value="1"/>
</dbReference>
<evidence type="ECO:0000256" key="1">
    <source>
        <dbReference type="ARBA" id="ARBA00004651"/>
    </source>
</evidence>
<evidence type="ECO:0000259" key="3">
    <source>
        <dbReference type="PROSITE" id="PS51201"/>
    </source>
</evidence>
<dbReference type="GO" id="GO:0005886">
    <property type="term" value="C:plasma membrane"/>
    <property type="evidence" value="ECO:0007669"/>
    <property type="project" value="UniProtKB-SubCell"/>
</dbReference>
<proteinExistence type="predicted"/>
<sequence>MRLDASARHIYASFIWGCVALVVVFIVGTVGYRLLGGEHNSWVDCFYMTFITIATIGFGEIVDLSNNHYGRLFTVFIGFAGIATLTYLLSTVTAFILEGDLNLAWRRKKMQKKIEKLQDHYIICGIGRVGSNVAHELSATGRRCVILDEAMQNIDNYLDKHPEQLFLHGDATDNDLLIAAGIHRAKGVFAVAADDSKNLVISLSAKQLNPTVRVVARCHDVKNVEKTRRAGADEIVSPDFTGGLRLVSAMVRPQVVSFLDEMLKSDDNLRMEEITIPSALSGKPLAVLYHGNKDCVVLAVKHLGHWQFNPPAQHPVQGGDVLMVMTTPQGRSRVEELLAGVSND</sequence>
<dbReference type="PROSITE" id="PS51202">
    <property type="entry name" value="RCK_C"/>
    <property type="match status" value="1"/>
</dbReference>
<feature type="transmembrane region" description="Helical" evidence="2">
    <location>
        <begin position="73"/>
        <end position="97"/>
    </location>
</feature>
<gene>
    <name evidence="5" type="ORF">OYT1_ch1113</name>
</gene>
<reference evidence="5 6" key="1">
    <citation type="submission" date="2018-06" db="EMBL/GenBank/DDBJ databases">
        <title>OYT1 Genome Sequencing.</title>
        <authorList>
            <person name="Kato S."/>
            <person name="Itoh T."/>
            <person name="Ohkuma M."/>
        </authorList>
    </citation>
    <scope>NUCLEOTIDE SEQUENCE [LARGE SCALE GENOMIC DNA]</scope>
    <source>
        <strain evidence="5 6">OYT1</strain>
    </source>
</reference>
<dbReference type="EMBL" id="AP018738">
    <property type="protein sequence ID" value="BBE50673.1"/>
    <property type="molecule type" value="Genomic_DNA"/>
</dbReference>
<keyword evidence="2" id="KW-1133">Transmembrane helix</keyword>
<dbReference type="PANTHER" id="PTHR43833">
    <property type="entry name" value="POTASSIUM CHANNEL PROTEIN 2-RELATED-RELATED"/>
    <property type="match status" value="1"/>
</dbReference>
<keyword evidence="5" id="KW-0406">Ion transport</keyword>
<dbReference type="PROSITE" id="PS51201">
    <property type="entry name" value="RCK_N"/>
    <property type="match status" value="1"/>
</dbReference>
<dbReference type="Pfam" id="PF07885">
    <property type="entry name" value="Ion_trans_2"/>
    <property type="match status" value="1"/>
</dbReference>
<dbReference type="InterPro" id="IPR006037">
    <property type="entry name" value="RCK_C"/>
</dbReference>
<dbReference type="InterPro" id="IPR036721">
    <property type="entry name" value="RCK_C_sf"/>
</dbReference>
<keyword evidence="6" id="KW-1185">Reference proteome</keyword>
<dbReference type="InterPro" id="IPR013099">
    <property type="entry name" value="K_chnl_dom"/>
</dbReference>
<dbReference type="Pfam" id="PF02254">
    <property type="entry name" value="TrkA_N"/>
    <property type="match status" value="1"/>
</dbReference>
<dbReference type="RefSeq" id="WP_062627662.1">
    <property type="nucleotide sequence ID" value="NZ_AP018738.1"/>
</dbReference>
<keyword evidence="5" id="KW-0813">Transport</keyword>
<evidence type="ECO:0000256" key="2">
    <source>
        <dbReference type="SAM" id="Phobius"/>
    </source>
</evidence>
<dbReference type="Proteomes" id="UP000033070">
    <property type="component" value="Chromosome"/>
</dbReference>
<dbReference type="InterPro" id="IPR003148">
    <property type="entry name" value="RCK_N"/>
</dbReference>
<protein>
    <submittedName>
        <fullName evidence="5">Voltage-gated potassium channel Kch</fullName>
    </submittedName>
</protein>
<evidence type="ECO:0000259" key="4">
    <source>
        <dbReference type="PROSITE" id="PS51202"/>
    </source>
</evidence>
<dbReference type="InterPro" id="IPR050721">
    <property type="entry name" value="Trk_Ktr_HKT_K-transport"/>
</dbReference>
<dbReference type="KEGG" id="fam:OYT1_ch1113"/>